<keyword evidence="11" id="KW-1185">Reference proteome</keyword>
<organism evidence="10 11">
    <name type="scientific">[Candida] anglica</name>
    <dbReference type="NCBI Taxonomy" id="148631"/>
    <lineage>
        <taxon>Eukaryota</taxon>
        <taxon>Fungi</taxon>
        <taxon>Dikarya</taxon>
        <taxon>Ascomycota</taxon>
        <taxon>Saccharomycotina</taxon>
        <taxon>Pichiomycetes</taxon>
        <taxon>Debaryomycetaceae</taxon>
        <taxon>Kurtzmaniella</taxon>
    </lineage>
</organism>
<feature type="transmembrane region" description="Helical" evidence="9">
    <location>
        <begin position="815"/>
        <end position="837"/>
    </location>
</feature>
<feature type="transmembrane region" description="Helical" evidence="9">
    <location>
        <begin position="595"/>
        <end position="615"/>
    </location>
</feature>
<feature type="transmembrane region" description="Helical" evidence="9">
    <location>
        <begin position="525"/>
        <end position="547"/>
    </location>
</feature>
<protein>
    <submittedName>
        <fullName evidence="10">Oligopeptide transporter 2</fullName>
    </submittedName>
</protein>
<proteinExistence type="inferred from homology"/>
<feature type="transmembrane region" description="Helical" evidence="9">
    <location>
        <begin position="849"/>
        <end position="871"/>
    </location>
</feature>
<evidence type="ECO:0000256" key="1">
    <source>
        <dbReference type="ARBA" id="ARBA00004141"/>
    </source>
</evidence>
<accession>A0ABP0EFB9</accession>
<evidence type="ECO:0000256" key="6">
    <source>
        <dbReference type="ARBA" id="ARBA00022927"/>
    </source>
</evidence>
<feature type="transmembrane region" description="Helical" evidence="9">
    <location>
        <begin position="211"/>
        <end position="229"/>
    </location>
</feature>
<feature type="transmembrane region" description="Helical" evidence="9">
    <location>
        <begin position="773"/>
        <end position="794"/>
    </location>
</feature>
<dbReference type="NCBIfam" id="TIGR00727">
    <property type="entry name" value="ISP4_OPT"/>
    <property type="match status" value="1"/>
</dbReference>
<evidence type="ECO:0000256" key="9">
    <source>
        <dbReference type="SAM" id="Phobius"/>
    </source>
</evidence>
<reference evidence="10 11" key="1">
    <citation type="submission" date="2024-01" db="EMBL/GenBank/DDBJ databases">
        <authorList>
            <consortium name="Genoscope - CEA"/>
            <person name="William W."/>
        </authorList>
    </citation>
    <scope>NUCLEOTIDE SEQUENCE [LARGE SCALE GENOMIC DNA]</scope>
    <source>
        <strain evidence="10 11">29B2s-10</strain>
    </source>
</reference>
<dbReference type="PANTHER" id="PTHR22601">
    <property type="entry name" value="ISP4 LIKE PROTEIN"/>
    <property type="match status" value="1"/>
</dbReference>
<sequence>MSSKIDGHAIMSIKSGASRADPEDHQVDLAAITSHAVSIGDVGVSLTTEQKHFILRRLNYDGLLTFDDLPVEATFMIEKIENLKIEEALEILEETFEEFKDDFNFPADDLDLIERLLALAPSLKDLNGPTSETASNEKTSEKKVSVQEVNIKNYDSSSLEGNTPSTVEIFDWNLQTRLEAALHAYHSPYPEVRAICEPFDDPTIPCETFRAYFLGIIWIAIGSFINTFFSQRQPQISLSASVVQLFFYPCGVLLHQILPNYNVKITKNFSFSLNPGPWTYKEQMFATIMYSVSASPSYVHYNIYTQRVQQFYGNKWTTWGYQILLVLSTNFLGFGFAGILRRFAAYPVKAIWPNILPTLALNRALLKPERKESINGWKITRYNFFFITVIASFLYFWIPNYLFAALSTFNWMTWIAPNNFNLAMITGSIKGLGVNPIPSFDWNILAMNSPLVRPFYSQANEFFGMTISFFVIVALWWTNNKWSGYLPINSNALFDNYGKRYIVANVLDDNGLLDKAKYAEYGPPYYSAANLVVYGTFFSLYTFSIFYESITRWSAMKESAIAVYNTFRHYRRSGLEGLKDPHTRMMSRYKEVPEWCFLVILVISTVFAILCVKLYPGTATPVWAIFFAIAINFVFLIPLTALYSSTGWGFGLNVLVELIIGYALPGNSQALMLIKAFGYNIDGQAQNYVSDQKMAHYAKVPARALFRGQLFSVILNSFIGLAVMNWQIDSMDDICTPGQKQKFTCPGATTFFSASVFWGTIGPKKVFGGLYPVMQYCFLIGFLLVFPSLLFRWYGPRRLTRNFQPSIIMGGFLNWAPYNFSYFTGSMYLSIAFMYYIKKHYLTWWEKYNFVFSGAMDAGVAFSSIIIFFAVQFNDKSISWWGNDVPYVGIDGGYGQQARLNVTESAPDGYFGLRVGNFP</sequence>
<feature type="transmembrane region" description="Helical" evidence="9">
    <location>
        <begin position="704"/>
        <end position="723"/>
    </location>
</feature>
<dbReference type="EMBL" id="OZ004257">
    <property type="protein sequence ID" value="CAK7908017.1"/>
    <property type="molecule type" value="Genomic_DNA"/>
</dbReference>
<gene>
    <name evidence="10" type="primary">OPT2</name>
    <name evidence="10" type="ORF">CAAN4_E08218</name>
</gene>
<name>A0ABP0EFB9_9ASCO</name>
<evidence type="ECO:0000313" key="10">
    <source>
        <dbReference type="EMBL" id="CAK7908017.1"/>
    </source>
</evidence>
<evidence type="ECO:0000313" key="11">
    <source>
        <dbReference type="Proteomes" id="UP001497600"/>
    </source>
</evidence>
<comment type="similarity">
    <text evidence="2">Belongs to the oligopeptide OPT transporter family.</text>
</comment>
<feature type="transmembrane region" description="Helical" evidence="9">
    <location>
        <begin position="621"/>
        <end position="639"/>
    </location>
</feature>
<keyword evidence="8 9" id="KW-0472">Membrane</keyword>
<keyword evidence="7 9" id="KW-1133">Transmembrane helix</keyword>
<evidence type="ECO:0000256" key="5">
    <source>
        <dbReference type="ARBA" id="ARBA00022856"/>
    </source>
</evidence>
<feature type="transmembrane region" description="Helical" evidence="9">
    <location>
        <begin position="459"/>
        <end position="477"/>
    </location>
</feature>
<evidence type="ECO:0000256" key="4">
    <source>
        <dbReference type="ARBA" id="ARBA00022692"/>
    </source>
</evidence>
<dbReference type="Pfam" id="PF03169">
    <property type="entry name" value="OPT"/>
    <property type="match status" value="1"/>
</dbReference>
<comment type="subcellular location">
    <subcellularLocation>
        <location evidence="1">Membrane</location>
        <topology evidence="1">Multi-pass membrane protein</topology>
    </subcellularLocation>
</comment>
<dbReference type="Proteomes" id="UP001497600">
    <property type="component" value="Chromosome E"/>
</dbReference>
<keyword evidence="4 9" id="KW-0812">Transmembrane</keyword>
<evidence type="ECO:0000256" key="3">
    <source>
        <dbReference type="ARBA" id="ARBA00022448"/>
    </source>
</evidence>
<keyword evidence="5" id="KW-0571">Peptide transport</keyword>
<feature type="transmembrane region" description="Helical" evidence="9">
    <location>
        <begin position="646"/>
        <end position="664"/>
    </location>
</feature>
<feature type="transmembrane region" description="Helical" evidence="9">
    <location>
        <begin position="743"/>
        <end position="761"/>
    </location>
</feature>
<dbReference type="NCBIfam" id="TIGR00728">
    <property type="entry name" value="OPT_sfam"/>
    <property type="match status" value="1"/>
</dbReference>
<keyword evidence="6" id="KW-0653">Protein transport</keyword>
<evidence type="ECO:0000256" key="8">
    <source>
        <dbReference type="ARBA" id="ARBA00023136"/>
    </source>
</evidence>
<dbReference type="InterPro" id="IPR004813">
    <property type="entry name" value="OPT"/>
</dbReference>
<dbReference type="InterPro" id="IPR004648">
    <property type="entry name" value="Oligpept_transpt"/>
</dbReference>
<keyword evidence="3" id="KW-0813">Transport</keyword>
<feature type="transmembrane region" description="Helical" evidence="9">
    <location>
        <begin position="418"/>
        <end position="438"/>
    </location>
</feature>
<feature type="transmembrane region" description="Helical" evidence="9">
    <location>
        <begin position="236"/>
        <end position="258"/>
    </location>
</feature>
<evidence type="ECO:0000256" key="2">
    <source>
        <dbReference type="ARBA" id="ARBA00008807"/>
    </source>
</evidence>
<feature type="transmembrane region" description="Helical" evidence="9">
    <location>
        <begin position="379"/>
        <end position="398"/>
    </location>
</feature>
<feature type="transmembrane region" description="Helical" evidence="9">
    <location>
        <begin position="319"/>
        <end position="340"/>
    </location>
</feature>
<evidence type="ECO:0000256" key="7">
    <source>
        <dbReference type="ARBA" id="ARBA00022989"/>
    </source>
</evidence>